<reference evidence="1 2" key="2">
    <citation type="submission" date="2018-11" db="EMBL/GenBank/DDBJ databases">
        <authorList>
            <consortium name="Pathogen Informatics"/>
        </authorList>
    </citation>
    <scope>NUCLEOTIDE SEQUENCE [LARGE SCALE GENOMIC DNA]</scope>
</reference>
<dbReference type="AlphaFoldDB" id="A0A183I6D0"/>
<gene>
    <name evidence="1" type="ORF">OFLC_LOCUS15292</name>
</gene>
<dbReference type="STRING" id="387005.A0A183I6D0"/>
<accession>A0A183I6D0</accession>
<name>A0A183I6D0_9BILA</name>
<reference evidence="3" key="1">
    <citation type="submission" date="2016-06" db="UniProtKB">
        <authorList>
            <consortium name="WormBaseParasite"/>
        </authorList>
    </citation>
    <scope>IDENTIFICATION</scope>
</reference>
<keyword evidence="2" id="KW-1185">Reference proteome</keyword>
<protein>
    <submittedName>
        <fullName evidence="1 3">Uncharacterized protein</fullName>
    </submittedName>
</protein>
<proteinExistence type="predicted"/>
<evidence type="ECO:0000313" key="2">
    <source>
        <dbReference type="Proteomes" id="UP000267606"/>
    </source>
</evidence>
<organism evidence="3">
    <name type="scientific">Onchocerca flexuosa</name>
    <dbReference type="NCBI Taxonomy" id="387005"/>
    <lineage>
        <taxon>Eukaryota</taxon>
        <taxon>Metazoa</taxon>
        <taxon>Ecdysozoa</taxon>
        <taxon>Nematoda</taxon>
        <taxon>Chromadorea</taxon>
        <taxon>Rhabditida</taxon>
        <taxon>Spirurina</taxon>
        <taxon>Spiruromorpha</taxon>
        <taxon>Filarioidea</taxon>
        <taxon>Onchocercidae</taxon>
        <taxon>Onchocerca</taxon>
    </lineage>
</organism>
<evidence type="ECO:0000313" key="1">
    <source>
        <dbReference type="EMBL" id="VDP21189.1"/>
    </source>
</evidence>
<evidence type="ECO:0000313" key="3">
    <source>
        <dbReference type="WBParaSite" id="OFLC_0001530301-mRNA-1"/>
    </source>
</evidence>
<sequence length="136" mass="14705">MSSSTNGQNNCCSINNYGGWNGDYISNSGPYTSQQMIPAPKVLKSEVGTASSAENSEAHQTNSRYIDSQCSSSSQALLQSDCIIAGETLSAAQFGPLNCRVDNSLLVLTKKFMQLQPQANEDGVSFFLSYVFCFNF</sequence>
<dbReference type="Proteomes" id="UP000267606">
    <property type="component" value="Unassembled WGS sequence"/>
</dbReference>
<dbReference type="WBParaSite" id="OFLC_0001530301-mRNA-1">
    <property type="protein sequence ID" value="OFLC_0001530301-mRNA-1"/>
    <property type="gene ID" value="OFLC_0001530301"/>
</dbReference>
<dbReference type="EMBL" id="UZAJ01041896">
    <property type="protein sequence ID" value="VDP21189.1"/>
    <property type="molecule type" value="Genomic_DNA"/>
</dbReference>